<dbReference type="SUPFAM" id="SSF161270">
    <property type="entry name" value="PspA lactotransferrin-binding region"/>
    <property type="match status" value="1"/>
</dbReference>
<evidence type="ECO:0000313" key="4">
    <source>
        <dbReference type="Proteomes" id="UP000474640"/>
    </source>
</evidence>
<protein>
    <submittedName>
        <fullName evidence="3">Uncharacterized protein</fullName>
    </submittedName>
</protein>
<keyword evidence="1" id="KW-0175">Coiled coil</keyword>
<reference evidence="3 4" key="1">
    <citation type="submission" date="2020-01" db="EMBL/GenBank/DDBJ databases">
        <authorList>
            <person name="Palmer J.M."/>
        </authorList>
    </citation>
    <scope>NUCLEOTIDE SEQUENCE [LARGE SCALE GENOMIC DNA]</scope>
    <source>
        <strain evidence="3 4">TWF970</strain>
    </source>
</reference>
<evidence type="ECO:0000256" key="1">
    <source>
        <dbReference type="SAM" id="Coils"/>
    </source>
</evidence>
<proteinExistence type="predicted"/>
<dbReference type="AlphaFoldDB" id="A0A7C8V529"/>
<feature type="compositionally biased region" description="Basic and acidic residues" evidence="2">
    <location>
        <begin position="179"/>
        <end position="196"/>
    </location>
</feature>
<accession>A0A7C8V529</accession>
<comment type="caution">
    <text evidence="3">The sequence shown here is derived from an EMBL/GenBank/DDBJ whole genome shotgun (WGS) entry which is preliminary data.</text>
</comment>
<feature type="coiled-coil region" evidence="1">
    <location>
        <begin position="261"/>
        <end position="323"/>
    </location>
</feature>
<gene>
    <name evidence="3" type="ORF">TWF970_007592</name>
</gene>
<dbReference type="OrthoDB" id="5357231at2759"/>
<feature type="region of interest" description="Disordered" evidence="2">
    <location>
        <begin position="171"/>
        <end position="196"/>
    </location>
</feature>
<sequence length="448" mass="50136">MSLNSEVARLKSRLYSASNNLDSLETESKDAIDAELWILQSALQRAATDTVHLITESKKGRNLLLFRTDKSITRQLATQLNVVIQSLDASIASSDRVLNLSMLHVRRVEDFKNESLQPMRQNIKVTVTRVEHKKATATAELNAKHKEARRVAVELSKASIQLDKKQTELSSTRSRLWSKQRDARSAEERQAGYEKQAREYRERATAASERARRLRKTAVWTAVLSLGLGIVFTIADAYEAYDLDTSASNFASGAQSSASSANQLRSTCASIERQIGNLETESRVLESQKASLEWRKEQQQKEVDSLQSSISNLNQEVASANTLISGLESVNRKTDELVEKTRLLSRSLQKLKADISNCLETLTEQREFGALTARKANKAYISEEKRLQLLMESAGEVLPQINQSQRMLLSIDRTYGEACSSAKEVRKTQKAREIGMIPPVKGLNAHLN</sequence>
<name>A0A7C8V529_ORBOL</name>
<dbReference type="EMBL" id="JAABOJ010000041">
    <property type="protein sequence ID" value="KAF3274885.1"/>
    <property type="molecule type" value="Genomic_DNA"/>
</dbReference>
<dbReference type="Gene3D" id="1.20.5.340">
    <property type="match status" value="1"/>
</dbReference>
<dbReference type="Proteomes" id="UP000474640">
    <property type="component" value="Unassembled WGS sequence"/>
</dbReference>
<evidence type="ECO:0000256" key="2">
    <source>
        <dbReference type="SAM" id="MobiDB-lite"/>
    </source>
</evidence>
<evidence type="ECO:0000313" key="3">
    <source>
        <dbReference type="EMBL" id="KAF3274885.1"/>
    </source>
</evidence>
<organism evidence="3 4">
    <name type="scientific">Orbilia oligospora</name>
    <name type="common">Nematode-trapping fungus</name>
    <name type="synonym">Arthrobotrys oligospora</name>
    <dbReference type="NCBI Taxonomy" id="2813651"/>
    <lineage>
        <taxon>Eukaryota</taxon>
        <taxon>Fungi</taxon>
        <taxon>Dikarya</taxon>
        <taxon>Ascomycota</taxon>
        <taxon>Pezizomycotina</taxon>
        <taxon>Orbiliomycetes</taxon>
        <taxon>Orbiliales</taxon>
        <taxon>Orbiliaceae</taxon>
        <taxon>Orbilia</taxon>
    </lineage>
</organism>